<keyword evidence="9" id="KW-0560">Oxidoreductase</keyword>
<dbReference type="Pfam" id="PF02375">
    <property type="entry name" value="JmjN"/>
    <property type="match status" value="1"/>
</dbReference>
<dbReference type="GO" id="GO:0005634">
    <property type="term" value="C:nucleus"/>
    <property type="evidence" value="ECO:0007669"/>
    <property type="project" value="UniProtKB-SubCell"/>
</dbReference>
<dbReference type="Pfam" id="PF08429">
    <property type="entry name" value="PLU-1"/>
    <property type="match status" value="1"/>
</dbReference>
<feature type="region of interest" description="Disordered" evidence="13">
    <location>
        <begin position="1534"/>
        <end position="1578"/>
    </location>
</feature>
<comment type="subcellular location">
    <subcellularLocation>
        <location evidence="2">Nucleus</location>
    </subcellularLocation>
</comment>
<dbReference type="Pfam" id="PF02373">
    <property type="entry name" value="JmjC"/>
    <property type="match status" value="1"/>
</dbReference>
<dbReference type="InterPro" id="IPR004198">
    <property type="entry name" value="Znf_C5HC2"/>
</dbReference>
<dbReference type="GO" id="GO:0003677">
    <property type="term" value="F:DNA binding"/>
    <property type="evidence" value="ECO:0007669"/>
    <property type="project" value="InterPro"/>
</dbReference>
<dbReference type="EMBL" id="BPWL01000002">
    <property type="protein sequence ID" value="GJJ07299.1"/>
    <property type="molecule type" value="Genomic_DNA"/>
</dbReference>
<dbReference type="PANTHER" id="PTHR10694">
    <property type="entry name" value="LYSINE-SPECIFIC DEMETHYLASE"/>
    <property type="match status" value="1"/>
</dbReference>
<sequence>MGRVRRPQHEGSPLPTTNDHLTRPIATLTSSLDIPVEGVLPISKPTFASSIVSEESNSVPPNEEPEGRRAPRKSKIDALAALQTRSVSPFPGSGREMSVSMGIEDTRPSVFDDIPTAPIPAPRVLDLQSVKTKRRRNLETPKPRPFGLEDCPTYYPTSEEFSDPLNYIRSISDRAQEYGICKVVPPEDWNMPFVTDTETFRFKTRVQRLNSIEAASRAKLNFLEQLYRFHKQQGNSRVSVPTVNHKPLDLWLLRKEVQNAGGYETVTKSKRWGELGRALGYTGIPGLSAQLRNAYTRIILPYENFYNHVRNSPSLSPGTPRNNQAHNIPSASRMGRLNASVTAETNEAGSSHLSSPLSEVPDDNENNLHGPESNDDNKAEPSSLLMPAEILATEDIKVHVPIGEDFGFDEGEEHTLASFQARDMEFRRRWFESHPPQSMESAMDVDDPFINHIGKVRVSEYDVEHEFWRLVQSPYETVEIEYGADVHSTTHGSAMPTLENHPLDPYSRDGWNLNNIPIFSDSLLRYIKSDISGMTVPWTYVGMVFATFCWHNEDHYTSSINYMHWGETKTWYGIPGDDAEKFEAAIKKEAPDLFEAQPDLLFQLVTLMNPARVREAGVRVYACNQRAGEFVITFPKAYHAGFNHGLNFNEAVNFALPEWLPYGCSCVQRYQEHRKLPVFSHDELLITITQQSATIKTAMWLHPNLQEMYDREIQRRQRVRTKASNLEEVLVDHDHPEEQYQCAICKVVCLDHMENLCNDPLTSRVLRKRFSDEHLADVLQKVAERAAVPIAWRNKLKKLLEESPRPPLRSLRALLAEGERINYNLVELPPLRKCVLKGNEWVDSANVFLARKPNRKRVRKPRSVSGPNDSKVDFEDLIDRPEKSLQDLYSVVEEVTNLGFDAPEITALRSLGLQAEEIKKKARNLLEQSPGKEGNAEFLHECETLLAQNSLNIYLEELVDVERISMRAKTLKELEDVDENTVFEDIRNLVGRAKACGVPPENHILTSMEEKLRTGEDWMQSALSVMSKSIKTLEELDQITDVDSNIPVDAATLNQLSVALSKASELDRQAKAWLDPNSNLPKPKPTDVLRVVNRADREFSIPSIDELKSTVQMAYEMESRCYLVLTNNYQHEGSESIFETMRKWQCYAREKLAIYSLPNTEKMGVQLDLHEQWLKRLPWYCAVHKGAHGQQVMDDVLECTKPEDDTPPSDGYFTCICTIPVRPPPPGQASDAVQCDHCFARFHGACAANGGSCPFCDHHHWNGSIHKERASYHYCFLPTILLGAPDITKHYSLAWRHLDVIVTRVDRLSTQIGNFLAFASQPGNQRPEYIPQVRHYMRKLFKIQFAVSPNPEVSYGLDLAGLHRILASQPAPVKIRKRRRPKFLLGPDIDSDASDGCRCVCRGSHRSSLTVRCELCKHLYHSSCTWVPSDRLREIEKEYTCPLCCIRKARSYPYADVRVRFQDEVDSSLYVDFKACLNSFAKEPIKHRLPPSYPTIVVELIRFNPGQPETIASTSPILPNTTLPVPNSQVLPLAPSGIVSKSPHSTHDDISGNEAPPSKRRKYSDNALGINPSERYSWTPDTIMTQHRQLSGSVLHNGRQSPGLSRELSGTADPGNPEDTNFNRKEPSITSPGTPQAIRKVKLLVRPQEKPVNGSIVSE</sequence>
<keyword evidence="6" id="KW-0677">Repeat</keyword>
<evidence type="ECO:0000256" key="4">
    <source>
        <dbReference type="ARBA" id="ARBA00012902"/>
    </source>
</evidence>
<dbReference type="SMART" id="SM01014">
    <property type="entry name" value="ARID"/>
    <property type="match status" value="1"/>
</dbReference>
<accession>A0AAV5A3H7</accession>
<keyword evidence="11" id="KW-0539">Nucleus</keyword>
<feature type="region of interest" description="Disordered" evidence="13">
    <location>
        <begin position="1594"/>
        <end position="1659"/>
    </location>
</feature>
<evidence type="ECO:0000256" key="7">
    <source>
        <dbReference type="ARBA" id="ARBA00022771"/>
    </source>
</evidence>
<evidence type="ECO:0000256" key="13">
    <source>
        <dbReference type="SAM" id="MobiDB-lite"/>
    </source>
</evidence>
<evidence type="ECO:0000256" key="12">
    <source>
        <dbReference type="ARBA" id="ARBA00048734"/>
    </source>
</evidence>
<evidence type="ECO:0000313" key="17">
    <source>
        <dbReference type="EMBL" id="GJJ07299.1"/>
    </source>
</evidence>
<dbReference type="InterPro" id="IPR003347">
    <property type="entry name" value="JmjC_dom"/>
</dbReference>
<dbReference type="InterPro" id="IPR013083">
    <property type="entry name" value="Znf_RING/FYVE/PHD"/>
</dbReference>
<organism evidence="17 18">
    <name type="scientific">Clathrus columnatus</name>
    <dbReference type="NCBI Taxonomy" id="1419009"/>
    <lineage>
        <taxon>Eukaryota</taxon>
        <taxon>Fungi</taxon>
        <taxon>Dikarya</taxon>
        <taxon>Basidiomycota</taxon>
        <taxon>Agaricomycotina</taxon>
        <taxon>Agaricomycetes</taxon>
        <taxon>Phallomycetidae</taxon>
        <taxon>Phallales</taxon>
        <taxon>Clathraceae</taxon>
        <taxon>Clathrus</taxon>
    </lineage>
</organism>
<feature type="compositionally biased region" description="Polar residues" evidence="13">
    <location>
        <begin position="1594"/>
        <end position="1603"/>
    </location>
</feature>
<evidence type="ECO:0000313" key="18">
    <source>
        <dbReference type="Proteomes" id="UP001050691"/>
    </source>
</evidence>
<evidence type="ECO:0000256" key="8">
    <source>
        <dbReference type="ARBA" id="ARBA00022833"/>
    </source>
</evidence>
<feature type="domain" description="JmjN" evidence="15">
    <location>
        <begin position="151"/>
        <end position="192"/>
    </location>
</feature>
<comment type="caution">
    <text evidence="17">The sequence shown here is derived from an EMBL/GenBank/DDBJ whole genome shotgun (WGS) entry which is preliminary data.</text>
</comment>
<dbReference type="SMART" id="SM00545">
    <property type="entry name" value="JmjN"/>
    <property type="match status" value="1"/>
</dbReference>
<evidence type="ECO:0000259" key="16">
    <source>
        <dbReference type="PROSITE" id="PS51184"/>
    </source>
</evidence>
<dbReference type="SUPFAM" id="SSF46774">
    <property type="entry name" value="ARID-like"/>
    <property type="match status" value="1"/>
</dbReference>
<dbReference type="SUPFAM" id="SSF51197">
    <property type="entry name" value="Clavaminate synthase-like"/>
    <property type="match status" value="1"/>
</dbReference>
<comment type="cofactor">
    <cofactor evidence="1">
        <name>Fe(2+)</name>
        <dbReference type="ChEBI" id="CHEBI:29033"/>
    </cofactor>
</comment>
<keyword evidence="10" id="KW-0408">Iron</keyword>
<feature type="region of interest" description="Disordered" evidence="13">
    <location>
        <begin position="311"/>
        <end position="382"/>
    </location>
</feature>
<evidence type="ECO:0000256" key="10">
    <source>
        <dbReference type="ARBA" id="ARBA00023004"/>
    </source>
</evidence>
<keyword evidence="8" id="KW-0862">Zinc</keyword>
<dbReference type="Pfam" id="PF21323">
    <property type="entry name" value="KDM5_C-hel"/>
    <property type="match status" value="1"/>
</dbReference>
<evidence type="ECO:0000256" key="5">
    <source>
        <dbReference type="ARBA" id="ARBA00022723"/>
    </source>
</evidence>
<comment type="similarity">
    <text evidence="3">Belongs to the JARID1 histone demethylase family.</text>
</comment>
<dbReference type="FunFam" id="2.60.120.650:FF:000035">
    <property type="entry name" value="PHD transcription factor Rum1"/>
    <property type="match status" value="1"/>
</dbReference>
<feature type="region of interest" description="Disordered" evidence="13">
    <location>
        <begin position="1"/>
        <end position="24"/>
    </location>
</feature>
<evidence type="ECO:0000256" key="11">
    <source>
        <dbReference type="ARBA" id="ARBA00023242"/>
    </source>
</evidence>
<dbReference type="InterPro" id="IPR011011">
    <property type="entry name" value="Znf_FYVE_PHD"/>
</dbReference>
<dbReference type="SUPFAM" id="SSF57903">
    <property type="entry name" value="FYVE/PHD zinc finger"/>
    <property type="match status" value="1"/>
</dbReference>
<dbReference type="Gene3D" id="2.60.120.650">
    <property type="entry name" value="Cupin"/>
    <property type="match status" value="1"/>
</dbReference>
<dbReference type="InterPro" id="IPR001965">
    <property type="entry name" value="Znf_PHD"/>
</dbReference>
<dbReference type="SMART" id="SM00558">
    <property type="entry name" value="JmjC"/>
    <property type="match status" value="1"/>
</dbReference>
<dbReference type="PROSITE" id="PS51183">
    <property type="entry name" value="JMJN"/>
    <property type="match status" value="1"/>
</dbReference>
<evidence type="ECO:0000256" key="1">
    <source>
        <dbReference type="ARBA" id="ARBA00001954"/>
    </source>
</evidence>
<dbReference type="PANTHER" id="PTHR10694:SF33">
    <property type="entry name" value="LYSINE-SPECIFIC DEMETHYLASE 5"/>
    <property type="match status" value="1"/>
</dbReference>
<dbReference type="Pfam" id="PF00628">
    <property type="entry name" value="PHD"/>
    <property type="match status" value="1"/>
</dbReference>
<evidence type="ECO:0000259" key="15">
    <source>
        <dbReference type="PROSITE" id="PS51183"/>
    </source>
</evidence>
<dbReference type="EC" id="1.14.11.67" evidence="4"/>
<feature type="compositionally biased region" description="Low complexity" evidence="13">
    <location>
        <begin position="52"/>
        <end position="61"/>
    </location>
</feature>
<proteinExistence type="inferred from homology"/>
<dbReference type="PROSITE" id="PS01359">
    <property type="entry name" value="ZF_PHD_1"/>
    <property type="match status" value="1"/>
</dbReference>
<dbReference type="Gene3D" id="1.10.150.60">
    <property type="entry name" value="ARID DNA-binding domain"/>
    <property type="match status" value="1"/>
</dbReference>
<feature type="compositionally biased region" description="Polar residues" evidence="13">
    <location>
        <begin position="311"/>
        <end position="330"/>
    </location>
</feature>
<evidence type="ECO:0000256" key="6">
    <source>
        <dbReference type="ARBA" id="ARBA00022737"/>
    </source>
</evidence>
<evidence type="ECO:0000256" key="2">
    <source>
        <dbReference type="ARBA" id="ARBA00004123"/>
    </source>
</evidence>
<feature type="region of interest" description="Disordered" evidence="13">
    <location>
        <begin position="48"/>
        <end position="72"/>
    </location>
</feature>
<keyword evidence="7" id="KW-0863">Zinc-finger</keyword>
<evidence type="ECO:0000259" key="14">
    <source>
        <dbReference type="PROSITE" id="PS51011"/>
    </source>
</evidence>
<dbReference type="SMART" id="SM00501">
    <property type="entry name" value="BRIGHT"/>
    <property type="match status" value="1"/>
</dbReference>
<keyword evidence="5" id="KW-0479">Metal-binding</keyword>
<dbReference type="PROSITE" id="PS51184">
    <property type="entry name" value="JMJC"/>
    <property type="match status" value="1"/>
</dbReference>
<dbReference type="InterPro" id="IPR048615">
    <property type="entry name" value="KDM5_C-hel"/>
</dbReference>
<keyword evidence="18" id="KW-1185">Reference proteome</keyword>
<dbReference type="GO" id="GO:0008270">
    <property type="term" value="F:zinc ion binding"/>
    <property type="evidence" value="ECO:0007669"/>
    <property type="project" value="UniProtKB-KW"/>
</dbReference>
<dbReference type="Gene3D" id="3.30.40.10">
    <property type="entry name" value="Zinc/RING finger domain, C3HC4 (zinc finger)"/>
    <property type="match status" value="1"/>
</dbReference>
<dbReference type="InterPro" id="IPR019786">
    <property type="entry name" value="Zinc_finger_PHD-type_CS"/>
</dbReference>
<feature type="domain" description="JmjC" evidence="16">
    <location>
        <begin position="505"/>
        <end position="671"/>
    </location>
</feature>
<dbReference type="SMART" id="SM00249">
    <property type="entry name" value="PHD"/>
    <property type="match status" value="2"/>
</dbReference>
<dbReference type="InterPro" id="IPR013637">
    <property type="entry name" value="Lys_sp_deMease-like_dom"/>
</dbReference>
<dbReference type="Pfam" id="PF02928">
    <property type="entry name" value="zf-C5HC2"/>
    <property type="match status" value="1"/>
</dbReference>
<evidence type="ECO:0000256" key="9">
    <source>
        <dbReference type="ARBA" id="ARBA00023002"/>
    </source>
</evidence>
<dbReference type="InterPro" id="IPR003349">
    <property type="entry name" value="JmjN"/>
</dbReference>
<protein>
    <recommendedName>
        <fullName evidence="4">[histone H3]-trimethyl-L-lysine(4) demethylase</fullName>
        <ecNumber evidence="4">1.14.11.67</ecNumber>
    </recommendedName>
</protein>
<dbReference type="GO" id="GO:0006355">
    <property type="term" value="P:regulation of DNA-templated transcription"/>
    <property type="evidence" value="ECO:0007669"/>
    <property type="project" value="TreeGrafter"/>
</dbReference>
<feature type="compositionally biased region" description="Polar residues" evidence="13">
    <location>
        <begin position="339"/>
        <end position="357"/>
    </location>
</feature>
<dbReference type="Proteomes" id="UP001050691">
    <property type="component" value="Unassembled WGS sequence"/>
</dbReference>
<comment type="catalytic activity">
    <reaction evidence="12">
        <text>N(6),N(6),N(6)-trimethyl-L-lysyl(4)-[histone H3] + 3 2-oxoglutarate + 3 O2 = L-lysyl(4)-[histone H3] + 3 formaldehyde + 3 succinate + 3 CO2</text>
        <dbReference type="Rhea" id="RHEA:60208"/>
        <dbReference type="Rhea" id="RHEA-COMP:15537"/>
        <dbReference type="Rhea" id="RHEA-COMP:15547"/>
        <dbReference type="ChEBI" id="CHEBI:15379"/>
        <dbReference type="ChEBI" id="CHEBI:16526"/>
        <dbReference type="ChEBI" id="CHEBI:16810"/>
        <dbReference type="ChEBI" id="CHEBI:16842"/>
        <dbReference type="ChEBI" id="CHEBI:29969"/>
        <dbReference type="ChEBI" id="CHEBI:30031"/>
        <dbReference type="ChEBI" id="CHEBI:61961"/>
        <dbReference type="EC" id="1.14.11.67"/>
    </reaction>
</comment>
<dbReference type="GO" id="GO:0034647">
    <property type="term" value="F:histone H3K4me/H3K4me2/H3K4me3 demethylase activity"/>
    <property type="evidence" value="ECO:0007669"/>
    <property type="project" value="UniProtKB-EC"/>
</dbReference>
<dbReference type="InterPro" id="IPR036431">
    <property type="entry name" value="ARID_dom_sf"/>
</dbReference>
<dbReference type="GO" id="GO:0000785">
    <property type="term" value="C:chromatin"/>
    <property type="evidence" value="ECO:0007669"/>
    <property type="project" value="TreeGrafter"/>
</dbReference>
<dbReference type="PROSITE" id="PS51011">
    <property type="entry name" value="ARID"/>
    <property type="match status" value="1"/>
</dbReference>
<evidence type="ECO:0000256" key="3">
    <source>
        <dbReference type="ARBA" id="ARBA00006801"/>
    </source>
</evidence>
<dbReference type="FunFam" id="1.10.150.60:FF:000016">
    <property type="entry name" value="Putative Lysine-specific demethylase 5B"/>
    <property type="match status" value="1"/>
</dbReference>
<dbReference type="Pfam" id="PF01388">
    <property type="entry name" value="ARID"/>
    <property type="match status" value="1"/>
</dbReference>
<name>A0AAV5A3H7_9AGAM</name>
<reference evidence="17" key="1">
    <citation type="submission" date="2021-10" db="EMBL/GenBank/DDBJ databases">
        <title>De novo Genome Assembly of Clathrus columnatus (Basidiomycota, Fungi) Using Illumina and Nanopore Sequence Data.</title>
        <authorList>
            <person name="Ogiso-Tanaka E."/>
            <person name="Itagaki H."/>
            <person name="Hosoya T."/>
            <person name="Hosaka K."/>
        </authorList>
    </citation>
    <scope>NUCLEOTIDE SEQUENCE</scope>
    <source>
        <strain evidence="17">MO-923</strain>
    </source>
</reference>
<dbReference type="InterPro" id="IPR001606">
    <property type="entry name" value="ARID_dom"/>
</dbReference>
<dbReference type="InterPro" id="IPR019787">
    <property type="entry name" value="Znf_PHD-finger"/>
</dbReference>
<gene>
    <name evidence="17" type="ORF">Clacol_001499</name>
</gene>
<feature type="domain" description="ARID" evidence="14">
    <location>
        <begin position="216"/>
        <end position="307"/>
    </location>
</feature>